<evidence type="ECO:0000256" key="10">
    <source>
        <dbReference type="ARBA" id="ARBA00030253"/>
    </source>
</evidence>
<evidence type="ECO:0000256" key="6">
    <source>
        <dbReference type="ARBA" id="ARBA00022692"/>
    </source>
</evidence>
<dbReference type="EMBL" id="BSDD01000004">
    <property type="protein sequence ID" value="GLH70637.1"/>
    <property type="molecule type" value="Genomic_DNA"/>
</dbReference>
<comment type="subcellular location">
    <subcellularLocation>
        <location evidence="1 14">Cell membrane</location>
        <topology evidence="1 14">Multi-pass membrane protein</topology>
    </subcellularLocation>
</comment>
<proteinExistence type="inferred from homology"/>
<feature type="transmembrane region" description="Helical" evidence="14">
    <location>
        <begin position="214"/>
        <end position="235"/>
    </location>
</feature>
<evidence type="ECO:0000313" key="15">
    <source>
        <dbReference type="EMBL" id="GLH70637.1"/>
    </source>
</evidence>
<reference evidence="15 16" key="1">
    <citation type="journal article" date="2023" name="Antonie Van Leeuwenhoek">
        <title>Mesoterricola silvestris gen. nov., sp. nov., Mesoterricola sediminis sp. nov., Geothrix oryzae sp. nov., Geothrix edaphica sp. nov., Geothrix rubra sp. nov., and Geothrix limicola sp. nov., six novel members of Acidobacteriota isolated from soils.</title>
        <authorList>
            <person name="Itoh H."/>
            <person name="Sugisawa Y."/>
            <person name="Mise K."/>
            <person name="Xu Z."/>
            <person name="Kuniyasu M."/>
            <person name="Ushijima N."/>
            <person name="Kawano K."/>
            <person name="Kobayashi E."/>
            <person name="Shiratori Y."/>
            <person name="Masuda Y."/>
            <person name="Senoo K."/>
        </authorList>
    </citation>
    <scope>NUCLEOTIDE SEQUENCE [LARGE SCALE GENOMIC DNA]</scope>
    <source>
        <strain evidence="15 16">Red803</strain>
    </source>
</reference>
<feature type="transmembrane region" description="Helical" evidence="14">
    <location>
        <begin position="90"/>
        <end position="113"/>
    </location>
</feature>
<keyword evidence="5 14" id="KW-0808">Transferase</keyword>
<keyword evidence="16" id="KW-1185">Reference proteome</keyword>
<gene>
    <name evidence="14 15" type="primary">ctaB</name>
    <name evidence="15" type="ORF">GETHPA_21700</name>
</gene>
<keyword evidence="7 14" id="KW-1133">Transmembrane helix</keyword>
<comment type="catalytic activity">
    <reaction evidence="13 14">
        <text>heme b + (2E,6E)-farnesyl diphosphate + H2O = Fe(II)-heme o + diphosphate</text>
        <dbReference type="Rhea" id="RHEA:28070"/>
        <dbReference type="ChEBI" id="CHEBI:15377"/>
        <dbReference type="ChEBI" id="CHEBI:33019"/>
        <dbReference type="ChEBI" id="CHEBI:60344"/>
        <dbReference type="ChEBI" id="CHEBI:60530"/>
        <dbReference type="ChEBI" id="CHEBI:175763"/>
        <dbReference type="EC" id="2.5.1.141"/>
    </reaction>
</comment>
<evidence type="ECO:0000256" key="2">
    <source>
        <dbReference type="ARBA" id="ARBA00004919"/>
    </source>
</evidence>
<protein>
    <recommendedName>
        <fullName evidence="11 14">Protoheme IX farnesyltransferase</fullName>
        <ecNumber evidence="3 14">2.5.1.141</ecNumber>
    </recommendedName>
    <alternativeName>
        <fullName evidence="12 14">Heme B farnesyltransferase</fullName>
    </alternativeName>
    <alternativeName>
        <fullName evidence="10 14">Heme O synthase</fullName>
    </alternativeName>
</protein>
<comment type="similarity">
    <text evidence="14">Belongs to the UbiA prenyltransferase family. Protoheme IX farnesyltransferase subfamily.</text>
</comment>
<evidence type="ECO:0000313" key="16">
    <source>
        <dbReference type="Proteomes" id="UP001165089"/>
    </source>
</evidence>
<dbReference type="Gene3D" id="1.10.357.140">
    <property type="entry name" value="UbiA prenyltransferase"/>
    <property type="match status" value="1"/>
</dbReference>
<dbReference type="Proteomes" id="UP001165089">
    <property type="component" value="Unassembled WGS sequence"/>
</dbReference>
<organism evidence="15 16">
    <name type="scientific">Geothrix rubra</name>
    <dbReference type="NCBI Taxonomy" id="2927977"/>
    <lineage>
        <taxon>Bacteria</taxon>
        <taxon>Pseudomonadati</taxon>
        <taxon>Acidobacteriota</taxon>
        <taxon>Holophagae</taxon>
        <taxon>Holophagales</taxon>
        <taxon>Holophagaceae</taxon>
        <taxon>Geothrix</taxon>
    </lineage>
</organism>
<dbReference type="EC" id="2.5.1.141" evidence="3 14"/>
<comment type="miscellaneous">
    <text evidence="14">Carbon 2 of the heme B porphyrin ring is defined according to the Fischer nomenclature.</text>
</comment>
<keyword evidence="8 14" id="KW-0350">Heme biosynthesis</keyword>
<accession>A0ABQ5Q7S0</accession>
<evidence type="ECO:0000256" key="11">
    <source>
        <dbReference type="ARBA" id="ARBA00040810"/>
    </source>
</evidence>
<dbReference type="PANTHER" id="PTHR43448">
    <property type="entry name" value="PROTOHEME IX FARNESYLTRANSFERASE, MITOCHONDRIAL"/>
    <property type="match status" value="1"/>
</dbReference>
<evidence type="ECO:0000256" key="4">
    <source>
        <dbReference type="ARBA" id="ARBA00022475"/>
    </source>
</evidence>
<dbReference type="Pfam" id="PF01040">
    <property type="entry name" value="UbiA"/>
    <property type="match status" value="1"/>
</dbReference>
<dbReference type="InterPro" id="IPR030470">
    <property type="entry name" value="UbiA_prenylTrfase_CS"/>
</dbReference>
<evidence type="ECO:0000256" key="14">
    <source>
        <dbReference type="HAMAP-Rule" id="MF_00154"/>
    </source>
</evidence>
<comment type="caution">
    <text evidence="15">The sequence shown here is derived from an EMBL/GenBank/DDBJ whole genome shotgun (WGS) entry which is preliminary data.</text>
</comment>
<keyword evidence="6 14" id="KW-0812">Transmembrane</keyword>
<feature type="transmembrane region" description="Helical" evidence="14">
    <location>
        <begin position="143"/>
        <end position="166"/>
    </location>
</feature>
<evidence type="ECO:0000256" key="1">
    <source>
        <dbReference type="ARBA" id="ARBA00004651"/>
    </source>
</evidence>
<dbReference type="InterPro" id="IPR044878">
    <property type="entry name" value="UbiA_sf"/>
</dbReference>
<evidence type="ECO:0000256" key="5">
    <source>
        <dbReference type="ARBA" id="ARBA00022679"/>
    </source>
</evidence>
<dbReference type="InterPro" id="IPR006369">
    <property type="entry name" value="Protohaem_IX_farnesylTrfase"/>
</dbReference>
<feature type="transmembrane region" description="Helical" evidence="14">
    <location>
        <begin position="46"/>
        <end position="69"/>
    </location>
</feature>
<dbReference type="RefSeq" id="WP_285726054.1">
    <property type="nucleotide sequence ID" value="NZ_BSDD01000004.1"/>
</dbReference>
<evidence type="ECO:0000256" key="12">
    <source>
        <dbReference type="ARBA" id="ARBA00042475"/>
    </source>
</evidence>
<feature type="transmembrane region" description="Helical" evidence="14">
    <location>
        <begin position="275"/>
        <end position="297"/>
    </location>
</feature>
<evidence type="ECO:0000256" key="3">
    <source>
        <dbReference type="ARBA" id="ARBA00012292"/>
    </source>
</evidence>
<evidence type="ECO:0000256" key="7">
    <source>
        <dbReference type="ARBA" id="ARBA00022989"/>
    </source>
</evidence>
<sequence>MTAAAIPVRKPGLAASLLELTKLRISGASTFTAAAGYIAFRRGADAGLATTLLGILLLAMGSSALNEVQERHLDARMPRTWHRPLPRGEFTPAGATAIAVGLALAGFLLLYLVHGPASAWLGALALAWYNGFYTPLKRVSAFAVVPGSLIGALPPAIGWAAAGGAVKDPTVLALAFVFFIWQVPHFWLLVALHAEGYEEAGFPTLVKVFGRRRLARLTFTWICGTAAACGLLPVFRVLGTLPALLLLAGAAFWLLVGSLPLLGKAELDARLFRRVFMNINLFALLLTAAVILDPFLAR</sequence>
<dbReference type="HAMAP" id="MF_00154">
    <property type="entry name" value="CyoE_CtaB"/>
    <property type="match status" value="1"/>
</dbReference>
<keyword evidence="9 14" id="KW-0472">Membrane</keyword>
<keyword evidence="4 14" id="KW-1003">Cell membrane</keyword>
<evidence type="ECO:0000256" key="8">
    <source>
        <dbReference type="ARBA" id="ARBA00023133"/>
    </source>
</evidence>
<comment type="function">
    <text evidence="14">Converts heme B (protoheme IX) to heme O by substitution of the vinyl group on carbon 2 of heme B porphyrin ring with a hydroxyethyl farnesyl side group.</text>
</comment>
<feature type="transmembrane region" description="Helical" evidence="14">
    <location>
        <begin position="241"/>
        <end position="263"/>
    </location>
</feature>
<comment type="pathway">
    <text evidence="2 14">Porphyrin-containing compound metabolism; heme O biosynthesis; heme O from protoheme: step 1/1.</text>
</comment>
<evidence type="ECO:0000256" key="9">
    <source>
        <dbReference type="ARBA" id="ARBA00023136"/>
    </source>
</evidence>
<evidence type="ECO:0000256" key="13">
    <source>
        <dbReference type="ARBA" id="ARBA00047690"/>
    </source>
</evidence>
<dbReference type="InterPro" id="IPR000537">
    <property type="entry name" value="UbiA_prenyltransferase"/>
</dbReference>
<feature type="transmembrane region" description="Helical" evidence="14">
    <location>
        <begin position="172"/>
        <end position="194"/>
    </location>
</feature>
<name>A0ABQ5Q7S0_9BACT</name>
<dbReference type="PANTHER" id="PTHR43448:SF7">
    <property type="entry name" value="4-HYDROXYBENZOATE SOLANESYLTRANSFERASE"/>
    <property type="match status" value="1"/>
</dbReference>
<feature type="transmembrane region" description="Helical" evidence="14">
    <location>
        <begin position="119"/>
        <end position="136"/>
    </location>
</feature>
<dbReference type="PROSITE" id="PS00943">
    <property type="entry name" value="UBIA"/>
    <property type="match status" value="1"/>
</dbReference>